<dbReference type="Proteomes" id="UP000298460">
    <property type="component" value="Unassembled WGS sequence"/>
</dbReference>
<organism evidence="2 3">
    <name type="scientific">Desulfosporosinus fructosivorans</name>
    <dbReference type="NCBI Taxonomy" id="2018669"/>
    <lineage>
        <taxon>Bacteria</taxon>
        <taxon>Bacillati</taxon>
        <taxon>Bacillota</taxon>
        <taxon>Clostridia</taxon>
        <taxon>Eubacteriales</taxon>
        <taxon>Desulfitobacteriaceae</taxon>
        <taxon>Desulfosporosinus</taxon>
    </lineage>
</organism>
<feature type="transmembrane region" description="Helical" evidence="1">
    <location>
        <begin position="93"/>
        <end position="111"/>
    </location>
</feature>
<proteinExistence type="predicted"/>
<keyword evidence="1" id="KW-1133">Transmembrane helix</keyword>
<keyword evidence="1" id="KW-0812">Transmembrane</keyword>
<sequence length="155" mass="17403">MNTDKVVRESKTIMLVTLVIGVALLATGIIFKLLEINLLPNNMAIIGLSLIPLSVALAYYVKLLGIKKSPQKFIINEIDERLVALKNEADAKAFKIVQGALFLTYMGYTLMIPKDVFETVGWWLLMILLLISFISQAILTMNVMIKENSKDKEEE</sequence>
<gene>
    <name evidence="2" type="ORF">E4K67_13060</name>
</gene>
<feature type="transmembrane region" description="Helical" evidence="1">
    <location>
        <begin position="43"/>
        <end position="61"/>
    </location>
</feature>
<name>A0A4Z0R7T1_9FIRM</name>
<dbReference type="RefSeq" id="WP_135547380.1">
    <property type="nucleotide sequence ID" value="NZ_SPQQ01000004.1"/>
</dbReference>
<feature type="transmembrane region" description="Helical" evidence="1">
    <location>
        <begin position="12"/>
        <end position="31"/>
    </location>
</feature>
<evidence type="ECO:0000256" key="1">
    <source>
        <dbReference type="SAM" id="Phobius"/>
    </source>
</evidence>
<dbReference type="EMBL" id="SPQQ01000004">
    <property type="protein sequence ID" value="TGE37656.1"/>
    <property type="molecule type" value="Genomic_DNA"/>
</dbReference>
<evidence type="ECO:0000313" key="2">
    <source>
        <dbReference type="EMBL" id="TGE37656.1"/>
    </source>
</evidence>
<accession>A0A4Z0R7T1</accession>
<keyword evidence="3" id="KW-1185">Reference proteome</keyword>
<evidence type="ECO:0000313" key="3">
    <source>
        <dbReference type="Proteomes" id="UP000298460"/>
    </source>
</evidence>
<feature type="transmembrane region" description="Helical" evidence="1">
    <location>
        <begin position="123"/>
        <end position="145"/>
    </location>
</feature>
<reference evidence="2 3" key="1">
    <citation type="submission" date="2019-03" db="EMBL/GenBank/DDBJ databases">
        <title>Draft Genome Sequence of Desulfosporosinus fructosivorans Strain 63.6F, Isolated from Marine Sediment in the Baltic Sea.</title>
        <authorList>
            <person name="Hausmann B."/>
            <person name="Vandieken V."/>
            <person name="Pjevac P."/>
            <person name="Schreck K."/>
            <person name="Herbold C.W."/>
            <person name="Loy A."/>
        </authorList>
    </citation>
    <scope>NUCLEOTIDE SEQUENCE [LARGE SCALE GENOMIC DNA]</scope>
    <source>
        <strain evidence="2 3">63.6F</strain>
    </source>
</reference>
<protein>
    <submittedName>
        <fullName evidence="2">Uncharacterized protein</fullName>
    </submittedName>
</protein>
<dbReference type="AlphaFoldDB" id="A0A4Z0R7T1"/>
<dbReference type="OrthoDB" id="2630275at2"/>
<keyword evidence="1" id="KW-0472">Membrane</keyword>
<comment type="caution">
    <text evidence="2">The sequence shown here is derived from an EMBL/GenBank/DDBJ whole genome shotgun (WGS) entry which is preliminary data.</text>
</comment>